<dbReference type="AlphaFoldDB" id="D8P5S1"/>
<comment type="catalytic activity">
    <reaction evidence="4">
        <text>L-threonyl-[protein] + acetyl-CoA = O-acetyl-L-threonyl-[protein] + CoA</text>
        <dbReference type="Rhea" id="RHEA:65340"/>
        <dbReference type="Rhea" id="RHEA-COMP:11060"/>
        <dbReference type="Rhea" id="RHEA-COMP:16780"/>
        <dbReference type="ChEBI" id="CHEBI:30013"/>
        <dbReference type="ChEBI" id="CHEBI:57287"/>
        <dbReference type="ChEBI" id="CHEBI:57288"/>
        <dbReference type="ChEBI" id="CHEBI:141025"/>
    </reaction>
    <physiologicalReaction direction="left-to-right" evidence="4">
        <dbReference type="Rhea" id="RHEA:65341"/>
    </physiologicalReaction>
</comment>
<comment type="similarity">
    <text evidence="3">Belongs to the acetyltransferase YopJ family.</text>
</comment>
<dbReference type="SUPFAM" id="SSF48403">
    <property type="entry name" value="Ankyrin repeat"/>
    <property type="match status" value="1"/>
</dbReference>
<keyword evidence="2" id="KW-0012">Acyltransferase</keyword>
<comment type="catalytic activity">
    <reaction evidence="5">
        <text>L-seryl-[protein] + acetyl-CoA = O-acetyl-L-seryl-[protein] + CoA</text>
        <dbReference type="Rhea" id="RHEA:59392"/>
        <dbReference type="Rhea" id="RHEA-COMP:9863"/>
        <dbReference type="Rhea" id="RHEA-COMP:15352"/>
        <dbReference type="ChEBI" id="CHEBI:29999"/>
        <dbReference type="ChEBI" id="CHEBI:57287"/>
        <dbReference type="ChEBI" id="CHEBI:57288"/>
        <dbReference type="ChEBI" id="CHEBI:141128"/>
    </reaction>
    <physiologicalReaction direction="left-to-right" evidence="5">
        <dbReference type="Rhea" id="RHEA:59393"/>
    </physiologicalReaction>
</comment>
<reference evidence="7" key="2">
    <citation type="submission" date="2010-02" db="EMBL/GenBank/DDBJ databases">
        <authorList>
            <person name="Genoscope - CEA"/>
        </authorList>
    </citation>
    <scope>NUCLEOTIDE SEQUENCE</scope>
    <source>
        <strain evidence="7">CFBP2957</strain>
        <plasmid evidence="7">RCFBPv3_mp</plasmid>
    </source>
</reference>
<feature type="compositionally biased region" description="Basic and acidic residues" evidence="6">
    <location>
        <begin position="60"/>
        <end position="72"/>
    </location>
</feature>
<dbReference type="InterPro" id="IPR005083">
    <property type="entry name" value="YopJ-like"/>
</dbReference>
<dbReference type="InterPro" id="IPR036770">
    <property type="entry name" value="Ankyrin_rpt-contain_sf"/>
</dbReference>
<protein>
    <submittedName>
        <fullName evidence="7">Uncharacterized protein</fullName>
    </submittedName>
</protein>
<name>D8P5S1_RALSL</name>
<evidence type="ECO:0000256" key="3">
    <source>
        <dbReference type="ARBA" id="ARBA00023785"/>
    </source>
</evidence>
<sequence>MRIVNHGGVDTPQSGTAESGNVAALLERPSRPRSAPQESGPLTYSRRRQRSSVESVAIEPDIRAPQRPRTDPGAETSTGPQAGSGGLTIRKSIERFVNELKLQLLLNKEAEPTNTLHLDALIASEQVRKPWLNLRLLTGSDPLTAVAQALGKMKAPPPGCQWQAVIDDGGHRSAASIRHAAEDASKVSCIFIEPRSGKFIVKPDEKKLTDLLTGSGYSARIAYMAADVQRGGGCTFFALSAAKYMRKSLTIDRMHKALLAAAMAPQDTAPVRARVVDSHHLEPHFFKHATSKKRVDRYLEGKPPQFASVPLNKKGQTLGARLDAHMTTRMGVSDEADWEPTLRTYSTSIEKKRVNLYEKAVATLGEKLDRPAVGDSALVRGSGEVVMLDATNLLLLAHGRAQADVIRHLEHHRDNGIDALRVAGEKGESALHVMCRMLAEADWSEPETLTDTETLVSSFIEFGMDVNARDARQQTPLFDALHSGTLAQLLVRHGAEVNALNDEGLTPLRAGLRAFDLDADIFSALIKVGAVVDAAARNDVVGRVEPDRAGAVPDAAADAASWIRFFEAEAERLRPEDD</sequence>
<evidence type="ECO:0000256" key="1">
    <source>
        <dbReference type="ARBA" id="ARBA00022679"/>
    </source>
</evidence>
<dbReference type="Gene3D" id="1.25.40.20">
    <property type="entry name" value="Ankyrin repeat-containing domain"/>
    <property type="match status" value="1"/>
</dbReference>
<geneLocation type="plasmid" evidence="7">
    <name>RCFBPv3_mp</name>
</geneLocation>
<evidence type="ECO:0000313" key="7">
    <source>
        <dbReference type="EMBL" id="CBJ54257.1"/>
    </source>
</evidence>
<evidence type="ECO:0000256" key="5">
    <source>
        <dbReference type="ARBA" id="ARBA00048662"/>
    </source>
</evidence>
<evidence type="ECO:0000256" key="4">
    <source>
        <dbReference type="ARBA" id="ARBA00048364"/>
    </source>
</evidence>
<evidence type="ECO:0000256" key="2">
    <source>
        <dbReference type="ARBA" id="ARBA00023315"/>
    </source>
</evidence>
<accession>D8P5S1</accession>
<feature type="region of interest" description="Disordered" evidence="6">
    <location>
        <begin position="1"/>
        <end position="87"/>
    </location>
</feature>
<evidence type="ECO:0000256" key="6">
    <source>
        <dbReference type="SAM" id="MobiDB-lite"/>
    </source>
</evidence>
<dbReference type="Pfam" id="PF03421">
    <property type="entry name" value="Acetyltransf_14"/>
    <property type="match status" value="1"/>
</dbReference>
<reference evidence="7" key="1">
    <citation type="journal article" date="2010" name="BMC Genomics">
        <title>Genomes of three tomato pathogens within the Ralstonia solanacearum species complex reveal significant evolutionary divergence.</title>
        <authorList>
            <person name="Remenant B."/>
            <person name="Coupat-Goutaland B."/>
            <person name="Guidot A."/>
            <person name="Cellier G."/>
            <person name="Wicker E."/>
            <person name="Allen C."/>
            <person name="Fegan M."/>
            <person name="Pruvost O."/>
            <person name="Elbaz M."/>
            <person name="Calteau A."/>
            <person name="Salvignol G."/>
            <person name="Mornico D."/>
            <person name="Mangenot S."/>
            <person name="Barbe V."/>
            <person name="Medigue C."/>
            <person name="Prior P."/>
        </authorList>
    </citation>
    <scope>NUCLEOTIDE SEQUENCE [LARGE SCALE GENOMIC DNA]</scope>
    <source>
        <strain evidence="7">CFBP2957</strain>
        <plasmid evidence="7">RCFBPv3_mp</plasmid>
    </source>
</reference>
<gene>
    <name evidence="7" type="ORF">RCFBP_mp30170</name>
</gene>
<dbReference type="PATRIC" id="fig|859656.5.peg.4648"/>
<keyword evidence="1" id="KW-0808">Transferase</keyword>
<proteinExistence type="inferred from homology"/>
<organism evidence="7">
    <name type="scientific">Ralstonia solanacearum CFBP2957</name>
    <dbReference type="NCBI Taxonomy" id="859656"/>
    <lineage>
        <taxon>Bacteria</taxon>
        <taxon>Pseudomonadati</taxon>
        <taxon>Pseudomonadota</taxon>
        <taxon>Betaproteobacteria</taxon>
        <taxon>Burkholderiales</taxon>
        <taxon>Burkholderiaceae</taxon>
        <taxon>Ralstonia</taxon>
        <taxon>Ralstonia solanacearum species complex</taxon>
    </lineage>
</organism>
<keyword evidence="7" id="KW-0614">Plasmid</keyword>
<dbReference type="EMBL" id="FP885907">
    <property type="protein sequence ID" value="CBJ54257.1"/>
    <property type="molecule type" value="Genomic_DNA"/>
</dbReference>
<dbReference type="GO" id="GO:0016746">
    <property type="term" value="F:acyltransferase activity"/>
    <property type="evidence" value="ECO:0007669"/>
    <property type="project" value="UniProtKB-KW"/>
</dbReference>